<evidence type="ECO:0000313" key="3">
    <source>
        <dbReference type="EMBL" id="TCK58383.1"/>
    </source>
</evidence>
<evidence type="ECO:0000313" key="4">
    <source>
        <dbReference type="Proteomes" id="UP000294614"/>
    </source>
</evidence>
<gene>
    <name evidence="3" type="ORF">C8D98_2584</name>
</gene>
<dbReference type="InterPro" id="IPR052021">
    <property type="entry name" value="Type-I_RS_S_subunit"/>
</dbReference>
<dbReference type="Proteomes" id="UP000294614">
    <property type="component" value="Unassembled WGS sequence"/>
</dbReference>
<dbReference type="EMBL" id="SMGG01000007">
    <property type="protein sequence ID" value="TCK58383.1"/>
    <property type="molecule type" value="Genomic_DNA"/>
</dbReference>
<reference evidence="3 4" key="1">
    <citation type="submission" date="2019-03" db="EMBL/GenBank/DDBJ databases">
        <title>Genomic Encyclopedia of Type Strains, Phase IV (KMG-IV): sequencing the most valuable type-strain genomes for metagenomic binning, comparative biology and taxonomic classification.</title>
        <authorList>
            <person name="Goeker M."/>
        </authorList>
    </citation>
    <scope>NUCLEOTIDE SEQUENCE [LARGE SCALE GENOMIC DNA]</scope>
    <source>
        <strain evidence="3 4">DSM 24984</strain>
    </source>
</reference>
<comment type="caution">
    <text evidence="3">The sequence shown here is derived from an EMBL/GenBank/DDBJ whole genome shotgun (WGS) entry which is preliminary data.</text>
</comment>
<name>A0A4R1K3U9_9BACT</name>
<dbReference type="PANTHER" id="PTHR30408">
    <property type="entry name" value="TYPE-1 RESTRICTION ENZYME ECOKI SPECIFICITY PROTEIN"/>
    <property type="match status" value="1"/>
</dbReference>
<evidence type="ECO:0000256" key="2">
    <source>
        <dbReference type="ARBA" id="ARBA00023125"/>
    </source>
</evidence>
<dbReference type="GO" id="GO:0003677">
    <property type="term" value="F:DNA binding"/>
    <property type="evidence" value="ECO:0007669"/>
    <property type="project" value="UniProtKB-KW"/>
</dbReference>
<dbReference type="AlphaFoldDB" id="A0A4R1K3U9"/>
<dbReference type="OrthoDB" id="9798929at2"/>
<accession>A0A4R1K3U9</accession>
<sequence length="496" mass="56751">MVGNTAPRHIHDIEKPEKDYTFLPDKPKSTSVSLNDIIHNKMRFEASAFDLEAKAAINLVKYSKYGYVYLWSNNGLVANAFHRPRFKRLFVEKSAFPIFQPSAISEIYPKAQQYISEKTDTNIDLLKVKKGMVLLTISGTIGKSSFVSSTLDGNILSHDLLRISGKEQYDGGYIYTFFKTDTGQKILQSNNYGAVVEHIEPEHLQNVVIPNAPEDIKNTIHRLIETSYELRDESNELMDKAEDILYEELSLPSLDDLKVSYFRDIDNVRNFQVKLSRLNMRFDGSYHLPLIDIIEDHIKKHAKDVKKLKDPTLSQKIILPGRFKRVYVDKNNGVPFFGGKQLLELSPNCEKYLSKALHKERVAEQLLLKENCILVTRSGTIGKTNIVPKHLENWAANEHILRIFPFSSDISGYLYCWLNSEYGYSLITRNTYGAVVDEIDSNHLGDVSIPLLKNQDKQKEINSLVLKANQLRSDAYYKEQEAIRIMNEDVIGVPKN</sequence>
<dbReference type="GO" id="GO:0009307">
    <property type="term" value="P:DNA restriction-modification system"/>
    <property type="evidence" value="ECO:0007669"/>
    <property type="project" value="UniProtKB-KW"/>
</dbReference>
<dbReference type="InterPro" id="IPR044946">
    <property type="entry name" value="Restrct_endonuc_typeI_TRD_sf"/>
</dbReference>
<protein>
    <submittedName>
        <fullName evidence="3">Type I restriction enzyme S subunit</fullName>
    </submittedName>
</protein>
<keyword evidence="2" id="KW-0238">DNA-binding</keyword>
<keyword evidence="1" id="KW-0680">Restriction system</keyword>
<dbReference type="PANTHER" id="PTHR30408:SF12">
    <property type="entry name" value="TYPE I RESTRICTION ENZYME MJAVIII SPECIFICITY SUBUNIT"/>
    <property type="match status" value="1"/>
</dbReference>
<evidence type="ECO:0000256" key="1">
    <source>
        <dbReference type="ARBA" id="ARBA00022747"/>
    </source>
</evidence>
<dbReference type="Gene3D" id="3.90.220.20">
    <property type="entry name" value="DNA methylase specificity domains"/>
    <property type="match status" value="2"/>
</dbReference>
<dbReference type="SUPFAM" id="SSF116734">
    <property type="entry name" value="DNA methylase specificity domain"/>
    <property type="match status" value="2"/>
</dbReference>
<proteinExistence type="predicted"/>
<keyword evidence="4" id="KW-1185">Reference proteome</keyword>
<organism evidence="3 4">
    <name type="scientific">Seleniivibrio woodruffii</name>
    <dbReference type="NCBI Taxonomy" id="1078050"/>
    <lineage>
        <taxon>Bacteria</taxon>
        <taxon>Pseudomonadati</taxon>
        <taxon>Deferribacterota</taxon>
        <taxon>Deferribacteres</taxon>
        <taxon>Deferribacterales</taxon>
        <taxon>Geovibrionaceae</taxon>
        <taxon>Seleniivibrio</taxon>
    </lineage>
</organism>